<dbReference type="EMBL" id="OX459118">
    <property type="protein sequence ID" value="CAI9091252.1"/>
    <property type="molecule type" value="Genomic_DNA"/>
</dbReference>
<evidence type="ECO:0000313" key="3">
    <source>
        <dbReference type="Proteomes" id="UP001161247"/>
    </source>
</evidence>
<feature type="compositionally biased region" description="Polar residues" evidence="1">
    <location>
        <begin position="44"/>
        <end position="57"/>
    </location>
</feature>
<dbReference type="GO" id="GO:0009507">
    <property type="term" value="C:chloroplast"/>
    <property type="evidence" value="ECO:0007669"/>
    <property type="project" value="TreeGrafter"/>
</dbReference>
<protein>
    <submittedName>
        <fullName evidence="2">OLC1v1026223C1</fullName>
    </submittedName>
</protein>
<reference evidence="2" key="1">
    <citation type="submission" date="2023-03" db="EMBL/GenBank/DDBJ databases">
        <authorList>
            <person name="Julca I."/>
        </authorList>
    </citation>
    <scope>NUCLEOTIDE SEQUENCE</scope>
</reference>
<proteinExistence type="predicted"/>
<organism evidence="2 3">
    <name type="scientific">Oldenlandia corymbosa var. corymbosa</name>
    <dbReference type="NCBI Taxonomy" id="529605"/>
    <lineage>
        <taxon>Eukaryota</taxon>
        <taxon>Viridiplantae</taxon>
        <taxon>Streptophyta</taxon>
        <taxon>Embryophyta</taxon>
        <taxon>Tracheophyta</taxon>
        <taxon>Spermatophyta</taxon>
        <taxon>Magnoliopsida</taxon>
        <taxon>eudicotyledons</taxon>
        <taxon>Gunneridae</taxon>
        <taxon>Pentapetalae</taxon>
        <taxon>asterids</taxon>
        <taxon>lamiids</taxon>
        <taxon>Gentianales</taxon>
        <taxon>Rubiaceae</taxon>
        <taxon>Rubioideae</taxon>
        <taxon>Spermacoceae</taxon>
        <taxon>Hedyotis-Oldenlandia complex</taxon>
        <taxon>Oldenlandia</taxon>
    </lineage>
</organism>
<feature type="region of interest" description="Disordered" evidence="1">
    <location>
        <begin position="38"/>
        <end position="92"/>
    </location>
</feature>
<evidence type="ECO:0000313" key="2">
    <source>
        <dbReference type="EMBL" id="CAI9091252.1"/>
    </source>
</evidence>
<dbReference type="AlphaFoldDB" id="A0AAV1C777"/>
<evidence type="ECO:0000256" key="1">
    <source>
        <dbReference type="SAM" id="MobiDB-lite"/>
    </source>
</evidence>
<keyword evidence="3" id="KW-1185">Reference proteome</keyword>
<sequence>MADAQQSPAPAGDTNPIVAFFSNFLKIFNLPFPFPPPAPKTESVDSSVDTSNATKASPVSGEVAAQNKKPSVVRFPQPPQEESFPSLKVEGDEVQETSPSTLWQVYALGGFLVLSWAWKRWNERKGSKKSPEEDPPAPE</sequence>
<dbReference type="PANTHER" id="PTHR36374">
    <property type="entry name" value="OS01G0969000 PROTEIN"/>
    <property type="match status" value="1"/>
</dbReference>
<dbReference type="Proteomes" id="UP001161247">
    <property type="component" value="Chromosome 1"/>
</dbReference>
<accession>A0AAV1C777</accession>
<name>A0AAV1C777_OLDCO</name>
<dbReference type="PANTHER" id="PTHR36374:SF1">
    <property type="entry name" value="OS01G0969000 PROTEIN"/>
    <property type="match status" value="1"/>
</dbReference>
<gene>
    <name evidence="2" type="ORF">OLC1_LOCUS3219</name>
</gene>